<organism evidence="4 5">
    <name type="scientific">Thermovenabulum gondwanense</name>
    <dbReference type="NCBI Taxonomy" id="520767"/>
    <lineage>
        <taxon>Bacteria</taxon>
        <taxon>Bacillati</taxon>
        <taxon>Bacillota</taxon>
        <taxon>Clostridia</taxon>
        <taxon>Thermosediminibacterales</taxon>
        <taxon>Thermosediminibacteraceae</taxon>
        <taxon>Thermovenabulum</taxon>
    </lineage>
</organism>
<dbReference type="Proteomes" id="UP000075737">
    <property type="component" value="Unassembled WGS sequence"/>
</dbReference>
<evidence type="ECO:0000313" key="4">
    <source>
        <dbReference type="EMBL" id="KYO68717.1"/>
    </source>
</evidence>
<dbReference type="PATRIC" id="fig|520767.4.peg.235"/>
<dbReference type="STRING" id="520767.ATZ99_02340"/>
<sequence length="495" mass="54678">MKIIKIHEEDNIAVTLEDVKKGETLTSGSSSLVALEDIDKGHKIALRDIRKDENIIKYGFPIGHAICDIKAGEWVHTHNLKTNLGEILEYEYHEKNIKFEQLKCDITFKGYRRKNGKVGIRNEIWIIPTVSCVNRNAELIAKRAAREFEGIEGIDGIYELKHPYGCSQLGSDLFYTQKILADLVNHPNAGGVLVLGLGCENNNVEEFKKVLGNYDQDRVKFLVAQEVEDEIEVGVELVKELIEYASQFKREECPLSDLVIGLKCGGSDGFSGITANPLVGAFSDKIIAYGGSAILTEVPEMFGAETILMDRAKNKEVFEKIVSLINNFKEYFMSYNQPIYENPSPGNKKGGITTLEEKSLGCTQKGGKSPVVDVLEYGDVIKEKGLNLLSGPGNDMVASTVLAAAGCQVILFTTGRGTPLGTVVPTVKIATNSEIYKKKLMWMDFDAGRLLSGETMETLQRELLEYVIKVASGMPTKSELMGFREIAIFKNGVTL</sequence>
<proteinExistence type="inferred from homology"/>
<evidence type="ECO:0000256" key="1">
    <source>
        <dbReference type="ARBA" id="ARBA00010986"/>
    </source>
</evidence>
<dbReference type="SMART" id="SM00858">
    <property type="entry name" value="SAF"/>
    <property type="match status" value="1"/>
</dbReference>
<dbReference type="InterPro" id="IPR013974">
    <property type="entry name" value="SAF"/>
</dbReference>
<accession>A0A162N2V0</accession>
<evidence type="ECO:0000313" key="5">
    <source>
        <dbReference type="Proteomes" id="UP000075737"/>
    </source>
</evidence>
<gene>
    <name evidence="4" type="primary">uxaA_1</name>
    <name evidence="4" type="ORF">ATZ99_02340</name>
</gene>
<dbReference type="CDD" id="cd11613">
    <property type="entry name" value="SAF_AH_GD"/>
    <property type="match status" value="1"/>
</dbReference>
<evidence type="ECO:0000259" key="3">
    <source>
        <dbReference type="SMART" id="SM00858"/>
    </source>
</evidence>
<dbReference type="InterPro" id="IPR007392">
    <property type="entry name" value="GD_AH_second"/>
</dbReference>
<dbReference type="OrthoDB" id="9804574at2"/>
<keyword evidence="2 4" id="KW-0456">Lyase</keyword>
<dbReference type="InterPro" id="IPR052172">
    <property type="entry name" value="UxaA_altronate/galactarate_dh"/>
</dbReference>
<dbReference type="Pfam" id="PF04295">
    <property type="entry name" value="GD_AH_second"/>
    <property type="match status" value="1"/>
</dbReference>
<dbReference type="Gene3D" id="2.30.130.110">
    <property type="match status" value="1"/>
</dbReference>
<reference evidence="4 5" key="1">
    <citation type="submission" date="2015-12" db="EMBL/GenBank/DDBJ databases">
        <title>Draft genome of Thermovenabulum gondwanense isolated from a red thermophilic microbial mat colonisisng an outflow channel of a bore well.</title>
        <authorList>
            <person name="Patel B.K."/>
        </authorList>
    </citation>
    <scope>NUCLEOTIDE SEQUENCE [LARGE SCALE GENOMIC DNA]</scope>
    <source>
        <strain evidence="4 5">R270</strain>
    </source>
</reference>
<comment type="caution">
    <text evidence="4">The sequence shown here is derived from an EMBL/GenBank/DDBJ whole genome shotgun (WGS) entry which is preliminary data.</text>
</comment>
<dbReference type="EMBL" id="LOHZ01000015">
    <property type="protein sequence ID" value="KYO68717.1"/>
    <property type="molecule type" value="Genomic_DNA"/>
</dbReference>
<keyword evidence="5" id="KW-1185">Reference proteome</keyword>
<dbReference type="GO" id="GO:0008789">
    <property type="term" value="F:altronate dehydratase activity"/>
    <property type="evidence" value="ECO:0007669"/>
    <property type="project" value="UniProtKB-EC"/>
</dbReference>
<dbReference type="PANTHER" id="PTHR30536">
    <property type="entry name" value="ALTRONATE/GALACTARATE DEHYDRATASE"/>
    <property type="match status" value="1"/>
</dbReference>
<dbReference type="PANTHER" id="PTHR30536:SF5">
    <property type="entry name" value="ALTRONATE DEHYDRATASE"/>
    <property type="match status" value="1"/>
</dbReference>
<dbReference type="RefSeq" id="WP_068747408.1">
    <property type="nucleotide sequence ID" value="NZ_LOHZ01000015.1"/>
</dbReference>
<dbReference type="AlphaFoldDB" id="A0A162N2V0"/>
<dbReference type="Pfam" id="PF20629">
    <property type="entry name" value="GD_AH_C"/>
    <property type="match status" value="1"/>
</dbReference>
<dbReference type="EC" id="4.2.1.7" evidence="4"/>
<dbReference type="GO" id="GO:0019698">
    <property type="term" value="P:D-galacturonate catabolic process"/>
    <property type="evidence" value="ECO:0007669"/>
    <property type="project" value="TreeGrafter"/>
</dbReference>
<name>A0A162N2V0_9FIRM</name>
<dbReference type="Pfam" id="PF08666">
    <property type="entry name" value="SAF"/>
    <property type="match status" value="1"/>
</dbReference>
<protein>
    <submittedName>
        <fullName evidence="4">Altronate dehydratase</fullName>
        <ecNumber evidence="4">4.2.1.7</ecNumber>
    </submittedName>
</protein>
<comment type="similarity">
    <text evidence="1">Belongs to the UxaA family.</text>
</comment>
<dbReference type="InterPro" id="IPR044144">
    <property type="entry name" value="SAF_UxaA/GarD"/>
</dbReference>
<feature type="domain" description="SAF" evidence="3">
    <location>
        <begin position="10"/>
        <end position="81"/>
    </location>
</feature>
<evidence type="ECO:0000256" key="2">
    <source>
        <dbReference type="ARBA" id="ARBA00023239"/>
    </source>
</evidence>
<dbReference type="InterPro" id="IPR048332">
    <property type="entry name" value="GD_AH_C"/>
</dbReference>